<protein>
    <recommendedName>
        <fullName evidence="5">Glutaredoxin-like protein</fullName>
    </recommendedName>
</protein>
<reference evidence="3" key="1">
    <citation type="submission" date="2021-02" db="EMBL/GenBank/DDBJ databases">
        <authorList>
            <person name="Dougan E. K."/>
            <person name="Rhodes N."/>
            <person name="Thang M."/>
            <person name="Chan C."/>
        </authorList>
    </citation>
    <scope>NUCLEOTIDE SEQUENCE</scope>
</reference>
<dbReference type="PANTHER" id="PTHR33558:SF1">
    <property type="entry name" value="GLUTAREDOXIN-LIKE PROTEIN C5ORF63 HOMOLOG"/>
    <property type="match status" value="1"/>
</dbReference>
<evidence type="ECO:0000256" key="2">
    <source>
        <dbReference type="SAM" id="Phobius"/>
    </source>
</evidence>
<dbReference type="Pfam" id="PF05768">
    <property type="entry name" value="Glrx-like"/>
    <property type="match status" value="1"/>
</dbReference>
<dbReference type="AlphaFoldDB" id="A0A813E6E6"/>
<accession>A0A813E6E6</accession>
<name>A0A813E6E6_POLGL</name>
<organism evidence="3 4">
    <name type="scientific">Polarella glacialis</name>
    <name type="common">Dinoflagellate</name>
    <dbReference type="NCBI Taxonomy" id="89957"/>
    <lineage>
        <taxon>Eukaryota</taxon>
        <taxon>Sar</taxon>
        <taxon>Alveolata</taxon>
        <taxon>Dinophyceae</taxon>
        <taxon>Suessiales</taxon>
        <taxon>Suessiaceae</taxon>
        <taxon>Polarella</taxon>
    </lineage>
</organism>
<keyword evidence="2" id="KW-1133">Transmembrane helix</keyword>
<dbReference type="SUPFAM" id="SSF52833">
    <property type="entry name" value="Thioredoxin-like"/>
    <property type="match status" value="1"/>
</dbReference>
<dbReference type="OrthoDB" id="429967at2759"/>
<dbReference type="InterPro" id="IPR008554">
    <property type="entry name" value="Glutaredoxin-like"/>
</dbReference>
<proteinExistence type="predicted"/>
<evidence type="ECO:0000313" key="4">
    <source>
        <dbReference type="Proteomes" id="UP000654075"/>
    </source>
</evidence>
<dbReference type="InterPro" id="IPR052565">
    <property type="entry name" value="Glutaredoxin-like_YDR286C"/>
</dbReference>
<dbReference type="PANTHER" id="PTHR33558">
    <property type="entry name" value="GLUTAREDOXIN-LIKE PROTEIN C5ORF63 HOMOLOG"/>
    <property type="match status" value="1"/>
</dbReference>
<evidence type="ECO:0008006" key="5">
    <source>
        <dbReference type="Google" id="ProtNLM"/>
    </source>
</evidence>
<evidence type="ECO:0000313" key="3">
    <source>
        <dbReference type="EMBL" id="CAE8594484.1"/>
    </source>
</evidence>
<dbReference type="Gene3D" id="3.40.30.10">
    <property type="entry name" value="Glutaredoxin"/>
    <property type="match status" value="1"/>
</dbReference>
<keyword evidence="2" id="KW-0812">Transmembrane</keyword>
<dbReference type="Proteomes" id="UP000654075">
    <property type="component" value="Unassembled WGS sequence"/>
</dbReference>
<feature type="region of interest" description="Disordered" evidence="1">
    <location>
        <begin position="222"/>
        <end position="243"/>
    </location>
</feature>
<dbReference type="InterPro" id="IPR036249">
    <property type="entry name" value="Thioredoxin-like_sf"/>
</dbReference>
<feature type="transmembrane region" description="Helical" evidence="2">
    <location>
        <begin position="34"/>
        <end position="67"/>
    </location>
</feature>
<evidence type="ECO:0000256" key="1">
    <source>
        <dbReference type="SAM" id="MobiDB-lite"/>
    </source>
</evidence>
<sequence length="292" mass="30779">MKAHAIGNIARLHPPGIEAMTGHELQQRTKQGQVSVSIVAALGAVLAVALVIITAVEALVSLCGRLPQESLWGPGLSGRTSSGSLDRLPPVVLLLSSALLLGLRSDRRHVARRRTAPTSQLCAVLSDRADQLASGSGGGTDFPQVTLFTKPGCTLCDKALEVLKSSSAPFELRTVNLDAPGNEDWRARYWCDIPVFHINGSFWAKHRLTGDEVEASLAEAARGDFQPRGGEPDSRGAPQEAEASEGCVGDCGGRCCEGDCLHSTVAAADKDPLQLMPALASSTEISLFESYG</sequence>
<comment type="caution">
    <text evidence="3">The sequence shown here is derived from an EMBL/GenBank/DDBJ whole genome shotgun (WGS) entry which is preliminary data.</text>
</comment>
<gene>
    <name evidence="3" type="ORF">PGLA1383_LOCUS13027</name>
</gene>
<dbReference type="EMBL" id="CAJNNV010007103">
    <property type="protein sequence ID" value="CAE8594484.1"/>
    <property type="molecule type" value="Genomic_DNA"/>
</dbReference>
<keyword evidence="4" id="KW-1185">Reference proteome</keyword>
<keyword evidence="2" id="KW-0472">Membrane</keyword>